<reference evidence="2 3" key="1">
    <citation type="journal article" date="2015" name="Genome Biol. Evol.">
        <title>Comparative Genomics of a Bacterivorous Green Alga Reveals Evolutionary Causalities and Consequences of Phago-Mixotrophic Mode of Nutrition.</title>
        <authorList>
            <person name="Burns J.A."/>
            <person name="Paasch A."/>
            <person name="Narechania A."/>
            <person name="Kim E."/>
        </authorList>
    </citation>
    <scope>NUCLEOTIDE SEQUENCE [LARGE SCALE GENOMIC DNA]</scope>
    <source>
        <strain evidence="2 3">PLY_AMNH</strain>
    </source>
</reference>
<dbReference type="Proteomes" id="UP001190700">
    <property type="component" value="Unassembled WGS sequence"/>
</dbReference>
<sequence>MTSEERKRAAAKARFGSLRTATDEELRRALDGTLSFKDITRPSGESTVLARPILPAGGALIKGMDIRVARPRGDVEEGGAELRLDAKRGLVLECNSRRVRASRSTLRPGMIGRTQARPQVLHVQRCGTRAIRGPLVHGAGGRPGVMGIAVEPGGGQVSGGNGRWQWGAGCAKRKIVAEPEAERTEDAAIDSDDREPEPAGAREEMQAEVAEPWWARLRRLLVTSVCDATGAQLPAAAGTALAVLLAGPRGLTSTGTIEEERVRFQQEVRNVGVLVPLMSGRAHLMAEALKDWPGVPFLARGTAACGVGFPFAGTKPDDPYVVENYVGEERTRTS</sequence>
<protein>
    <submittedName>
        <fullName evidence="2">Uncharacterized protein</fullName>
    </submittedName>
</protein>
<comment type="caution">
    <text evidence="2">The sequence shown here is derived from an EMBL/GenBank/DDBJ whole genome shotgun (WGS) entry which is preliminary data.</text>
</comment>
<evidence type="ECO:0000313" key="2">
    <source>
        <dbReference type="EMBL" id="KAK3283442.1"/>
    </source>
</evidence>
<gene>
    <name evidence="2" type="ORF">CYMTET_8863</name>
</gene>
<dbReference type="EMBL" id="LGRX02002779">
    <property type="protein sequence ID" value="KAK3283442.1"/>
    <property type="molecule type" value="Genomic_DNA"/>
</dbReference>
<evidence type="ECO:0000313" key="3">
    <source>
        <dbReference type="Proteomes" id="UP001190700"/>
    </source>
</evidence>
<organism evidence="2 3">
    <name type="scientific">Cymbomonas tetramitiformis</name>
    <dbReference type="NCBI Taxonomy" id="36881"/>
    <lineage>
        <taxon>Eukaryota</taxon>
        <taxon>Viridiplantae</taxon>
        <taxon>Chlorophyta</taxon>
        <taxon>Pyramimonadophyceae</taxon>
        <taxon>Pyramimonadales</taxon>
        <taxon>Pyramimonadaceae</taxon>
        <taxon>Cymbomonas</taxon>
    </lineage>
</organism>
<feature type="compositionally biased region" description="Basic and acidic residues" evidence="1">
    <location>
        <begin position="196"/>
        <end position="205"/>
    </location>
</feature>
<feature type="compositionally biased region" description="Basic and acidic residues" evidence="1">
    <location>
        <begin position="177"/>
        <end position="186"/>
    </location>
</feature>
<keyword evidence="3" id="KW-1185">Reference proteome</keyword>
<feature type="region of interest" description="Disordered" evidence="1">
    <location>
        <begin position="177"/>
        <end position="207"/>
    </location>
</feature>
<name>A0AAE0LFP5_9CHLO</name>
<accession>A0AAE0LFP5</accession>
<proteinExistence type="predicted"/>
<evidence type="ECO:0000256" key="1">
    <source>
        <dbReference type="SAM" id="MobiDB-lite"/>
    </source>
</evidence>
<dbReference type="AlphaFoldDB" id="A0AAE0LFP5"/>